<keyword evidence="1" id="KW-0175">Coiled coil</keyword>
<organism evidence="2 3">
    <name type="scientific">Cucumis melo var. makuwa</name>
    <name type="common">Oriental melon</name>
    <dbReference type="NCBI Taxonomy" id="1194695"/>
    <lineage>
        <taxon>Eukaryota</taxon>
        <taxon>Viridiplantae</taxon>
        <taxon>Streptophyta</taxon>
        <taxon>Embryophyta</taxon>
        <taxon>Tracheophyta</taxon>
        <taxon>Spermatophyta</taxon>
        <taxon>Magnoliopsida</taxon>
        <taxon>eudicotyledons</taxon>
        <taxon>Gunneridae</taxon>
        <taxon>Pentapetalae</taxon>
        <taxon>rosids</taxon>
        <taxon>fabids</taxon>
        <taxon>Cucurbitales</taxon>
        <taxon>Cucurbitaceae</taxon>
        <taxon>Benincaseae</taxon>
        <taxon>Cucumis</taxon>
    </lineage>
</organism>
<gene>
    <name evidence="2" type="ORF">E6C27_scaffold34G002420</name>
</gene>
<evidence type="ECO:0000256" key="1">
    <source>
        <dbReference type="SAM" id="Coils"/>
    </source>
</evidence>
<dbReference type="AlphaFoldDB" id="A0A5A7SIE1"/>
<evidence type="ECO:0000313" key="2">
    <source>
        <dbReference type="EMBL" id="KAA0025938.1"/>
    </source>
</evidence>
<protein>
    <submittedName>
        <fullName evidence="2">Uncharacterized protein</fullName>
    </submittedName>
</protein>
<accession>A0A5A7SIE1</accession>
<name>A0A5A7SIE1_CUCMM</name>
<dbReference type="Proteomes" id="UP000321393">
    <property type="component" value="Unassembled WGS sequence"/>
</dbReference>
<feature type="coiled-coil region" evidence="1">
    <location>
        <begin position="7"/>
        <end position="62"/>
    </location>
</feature>
<evidence type="ECO:0000313" key="3">
    <source>
        <dbReference type="Proteomes" id="UP000321393"/>
    </source>
</evidence>
<proteinExistence type="predicted"/>
<sequence length="87" mass="10079">MQLSLEKKELERRLQSINTESEQLSILSYEKAEAINQQELEVVKLKDEVNTLESTSTITEEEIEALATVCRSMETAQEEFKNFKLKL</sequence>
<dbReference type="EMBL" id="SSTE01023063">
    <property type="protein sequence ID" value="KAA0025938.1"/>
    <property type="molecule type" value="Genomic_DNA"/>
</dbReference>
<comment type="caution">
    <text evidence="2">The sequence shown here is derived from an EMBL/GenBank/DDBJ whole genome shotgun (WGS) entry which is preliminary data.</text>
</comment>
<reference evidence="2 3" key="1">
    <citation type="submission" date="2019-08" db="EMBL/GenBank/DDBJ databases">
        <title>Draft genome sequences of two oriental melons (Cucumis melo L. var makuwa).</title>
        <authorList>
            <person name="Kwon S.-Y."/>
        </authorList>
    </citation>
    <scope>NUCLEOTIDE SEQUENCE [LARGE SCALE GENOMIC DNA]</scope>
    <source>
        <strain evidence="3">cv. SW 3</strain>
        <tissue evidence="2">Leaf</tissue>
    </source>
</reference>